<keyword evidence="1" id="KW-0732">Signal</keyword>
<evidence type="ECO:0000313" key="3">
    <source>
        <dbReference type="Proteomes" id="UP000239735"/>
    </source>
</evidence>
<evidence type="ECO:0000313" key="2">
    <source>
        <dbReference type="EMBL" id="SPE31652.1"/>
    </source>
</evidence>
<evidence type="ECO:0000256" key="1">
    <source>
        <dbReference type="SAM" id="SignalP"/>
    </source>
</evidence>
<dbReference type="AlphaFoldDB" id="A0A2N9M869"/>
<feature type="signal peptide" evidence="1">
    <location>
        <begin position="1"/>
        <end position="24"/>
    </location>
</feature>
<name>A0A2N9M869_9BACT</name>
<dbReference type="EMBL" id="OKRB01000152">
    <property type="protein sequence ID" value="SPE31652.1"/>
    <property type="molecule type" value="Genomic_DNA"/>
</dbReference>
<reference evidence="3" key="1">
    <citation type="submission" date="2018-02" db="EMBL/GenBank/DDBJ databases">
        <authorList>
            <person name="Hausmann B."/>
        </authorList>
    </citation>
    <scope>NUCLEOTIDE SEQUENCE [LARGE SCALE GENOMIC DNA]</scope>
    <source>
        <strain evidence="3">Peat soil MAG SbA5</strain>
    </source>
</reference>
<protein>
    <submittedName>
        <fullName evidence="2">Uncharacterized protein</fullName>
    </submittedName>
</protein>
<accession>A0A2N9M869</accession>
<gene>
    <name evidence="2" type="ORF">SBA5_90029</name>
</gene>
<organism evidence="2 3">
    <name type="scientific">Candidatus Sulfuritelmatomonas gaucii</name>
    <dbReference type="NCBI Taxonomy" id="2043161"/>
    <lineage>
        <taxon>Bacteria</taxon>
        <taxon>Pseudomonadati</taxon>
        <taxon>Acidobacteriota</taxon>
        <taxon>Terriglobia</taxon>
        <taxon>Terriglobales</taxon>
        <taxon>Acidobacteriaceae</taxon>
        <taxon>Candidatus Sulfuritelmatomonas</taxon>
    </lineage>
</organism>
<sequence>MRKGLTVSIAISVLLAAVVATVPAAVRAQGNATVLKPAEMEKLMPATVFYRGQTATTQLRNSGGVKFADGFFILASDVDTSGYSSAIATKYQAYFITEVPIQVGGKKLGTGVYGIGFIADNKFVVTDVGAHEVFAVDSATDANLKLPRPLQIVADPSGGFRIYAGRRYIVFSR</sequence>
<feature type="chain" id="PRO_5014899525" evidence="1">
    <location>
        <begin position="25"/>
        <end position="173"/>
    </location>
</feature>
<dbReference type="Proteomes" id="UP000239735">
    <property type="component" value="Unassembled WGS sequence"/>
</dbReference>
<proteinExistence type="predicted"/>